<evidence type="ECO:0000313" key="1">
    <source>
        <dbReference type="EMBL" id="GEC64149.1"/>
    </source>
</evidence>
<evidence type="ECO:0008006" key="3">
    <source>
        <dbReference type="Google" id="ProtNLM"/>
    </source>
</evidence>
<dbReference type="InterPro" id="IPR011101">
    <property type="entry name" value="DUF5131"/>
</dbReference>
<name>A0ABQ0SFT0_NOVHA</name>
<dbReference type="EMBL" id="BJNN01000108">
    <property type="protein sequence ID" value="GEC64149.1"/>
    <property type="molecule type" value="Genomic_DNA"/>
</dbReference>
<keyword evidence="2" id="KW-1185">Reference proteome</keyword>
<dbReference type="RefSeq" id="WP_048859043.1">
    <property type="nucleotide sequence ID" value="NZ_BJNN01000108.1"/>
</dbReference>
<comment type="caution">
    <text evidence="1">The sequence shown here is derived from an EMBL/GenBank/DDBJ whole genome shotgun (WGS) entry which is preliminary data.</text>
</comment>
<gene>
    <name evidence="1" type="ORF">GHA01_19980</name>
</gene>
<dbReference type="Proteomes" id="UP000319478">
    <property type="component" value="Unassembled WGS sequence"/>
</dbReference>
<dbReference type="Pfam" id="PF07505">
    <property type="entry name" value="DUF5131"/>
    <property type="match status" value="1"/>
</dbReference>
<organism evidence="1 2">
    <name type="scientific">Novacetimonas hansenii</name>
    <name type="common">Komagataeibacter hansenii</name>
    <dbReference type="NCBI Taxonomy" id="436"/>
    <lineage>
        <taxon>Bacteria</taxon>
        <taxon>Pseudomonadati</taxon>
        <taxon>Pseudomonadota</taxon>
        <taxon>Alphaproteobacteria</taxon>
        <taxon>Acetobacterales</taxon>
        <taxon>Acetobacteraceae</taxon>
        <taxon>Novacetimonas</taxon>
    </lineage>
</organism>
<protein>
    <recommendedName>
        <fullName evidence="3">Protein gp37</fullName>
    </recommendedName>
</protein>
<accession>A0ABQ0SFT0</accession>
<proteinExistence type="predicted"/>
<sequence length="296" mass="33463">MGRNSAIEWTDHTFNPWVGCTAISPACDHCYAEAWAKRTGAPQLWQGDRRRTSGTNWRQPLKWDREARDAGVRRRVFCASLADVFDNQVPHAWRRDLWALIAQTPHLDWLLLTKRPQNFTKFLPDGQDDAPAWGMGWHNVWLGATIANQVEAERNVPTLLKVPASCRFLSIEPLLGEVDLLEWLDPTGACCGGEPECRCQPCPSDADWRGTQGDGFDPCINWVIVGGESGPHARPMARDWVSELQEQCEKYGIPFFFKQWGEHDAEGNRVGKKRSGALLDGREWKEFPSLKESGHG</sequence>
<reference evidence="1 2" key="1">
    <citation type="submission" date="2019-06" db="EMBL/GenBank/DDBJ databases">
        <title>Whole genome shotgun sequence of Komagataeibacter hansenii NBRC 14820.</title>
        <authorList>
            <person name="Hosoyama A."/>
            <person name="Uohara A."/>
            <person name="Ohji S."/>
            <person name="Ichikawa N."/>
        </authorList>
    </citation>
    <scope>NUCLEOTIDE SEQUENCE [LARGE SCALE GENOMIC DNA]</scope>
    <source>
        <strain evidence="1 2">NBRC 14820</strain>
    </source>
</reference>
<evidence type="ECO:0000313" key="2">
    <source>
        <dbReference type="Proteomes" id="UP000319478"/>
    </source>
</evidence>